<dbReference type="PANTHER" id="PTHR13129">
    <property type="entry name" value="VPRBP PROTEIN-RELATED"/>
    <property type="match status" value="1"/>
</dbReference>
<keyword evidence="11" id="KW-1185">Reference proteome</keyword>
<dbReference type="CDD" id="cd03217">
    <property type="entry name" value="ABC_FeS_Assembly"/>
    <property type="match status" value="1"/>
</dbReference>
<feature type="compositionally biased region" description="Basic and acidic residues" evidence="8">
    <location>
        <begin position="1583"/>
        <end position="1596"/>
    </location>
</feature>
<feature type="compositionally biased region" description="Basic residues" evidence="8">
    <location>
        <begin position="700"/>
        <end position="713"/>
    </location>
</feature>
<keyword evidence="4" id="KW-0547">Nucleotide-binding</keyword>
<dbReference type="PROSITE" id="PS50893">
    <property type="entry name" value="ABC_TRANSPORTER_2"/>
    <property type="match status" value="1"/>
</dbReference>
<dbReference type="SMART" id="SM00382">
    <property type="entry name" value="AAA"/>
    <property type="match status" value="1"/>
</dbReference>
<organism evidence="10">
    <name type="scientific">Salvia splendens</name>
    <name type="common">Scarlet sage</name>
    <dbReference type="NCBI Taxonomy" id="180675"/>
    <lineage>
        <taxon>Eukaryota</taxon>
        <taxon>Viridiplantae</taxon>
        <taxon>Streptophyta</taxon>
        <taxon>Embryophyta</taxon>
        <taxon>Tracheophyta</taxon>
        <taxon>Spermatophyta</taxon>
        <taxon>Magnoliopsida</taxon>
        <taxon>eudicotyledons</taxon>
        <taxon>Gunneridae</taxon>
        <taxon>Pentapetalae</taxon>
        <taxon>asterids</taxon>
        <taxon>lamiids</taxon>
        <taxon>Lamiales</taxon>
        <taxon>Lamiaceae</taxon>
        <taxon>Nepetoideae</taxon>
        <taxon>Mentheae</taxon>
        <taxon>Salviinae</taxon>
        <taxon>Salvia</taxon>
        <taxon>Salvia subgen. Calosphace</taxon>
        <taxon>core Calosphace</taxon>
    </lineage>
</organism>
<feature type="compositionally biased region" description="Polar residues" evidence="8">
    <location>
        <begin position="717"/>
        <end position="730"/>
    </location>
</feature>
<evidence type="ECO:0000256" key="6">
    <source>
        <dbReference type="ARBA" id="ARBA00022840"/>
    </source>
</evidence>
<dbReference type="PROSITE" id="PS50896">
    <property type="entry name" value="LISH"/>
    <property type="match status" value="1"/>
</dbReference>
<evidence type="ECO:0000256" key="4">
    <source>
        <dbReference type="ARBA" id="ARBA00022741"/>
    </source>
</evidence>
<dbReference type="InterPro" id="IPR001680">
    <property type="entry name" value="WD40_rpt"/>
</dbReference>
<feature type="region of interest" description="Disordered" evidence="8">
    <location>
        <begin position="861"/>
        <end position="880"/>
    </location>
</feature>
<dbReference type="GO" id="GO:0080008">
    <property type="term" value="C:Cul4-RING E3 ubiquitin ligase complex"/>
    <property type="evidence" value="ECO:0007669"/>
    <property type="project" value="TreeGrafter"/>
</dbReference>
<dbReference type="SUPFAM" id="SSF50978">
    <property type="entry name" value="WD40 repeat-like"/>
    <property type="match status" value="1"/>
</dbReference>
<dbReference type="GO" id="GO:0016567">
    <property type="term" value="P:protein ubiquitination"/>
    <property type="evidence" value="ECO:0007669"/>
    <property type="project" value="InterPro"/>
</dbReference>
<dbReference type="InterPro" id="IPR003439">
    <property type="entry name" value="ABC_transporter-like_ATP-bd"/>
</dbReference>
<dbReference type="InterPro" id="IPR036322">
    <property type="entry name" value="WD40_repeat_dom_sf"/>
</dbReference>
<keyword evidence="5" id="KW-0833">Ubl conjugation pathway</keyword>
<keyword evidence="6" id="KW-0067">ATP-binding</keyword>
<dbReference type="InterPro" id="IPR033270">
    <property type="entry name" value="VPRBP/DCAF1"/>
</dbReference>
<evidence type="ECO:0000256" key="2">
    <source>
        <dbReference type="ARBA" id="ARBA00004906"/>
    </source>
</evidence>
<dbReference type="FunFam" id="2.130.10.10:FF:000366">
    <property type="entry name" value="DDB1-and CUL4-associated factor homolog 1"/>
    <property type="match status" value="1"/>
</dbReference>
<evidence type="ECO:0000256" key="7">
    <source>
        <dbReference type="ARBA" id="ARBA00023242"/>
    </source>
</evidence>
<dbReference type="InterPro" id="IPR027417">
    <property type="entry name" value="P-loop_NTPase"/>
</dbReference>
<dbReference type="Gene3D" id="3.40.50.300">
    <property type="entry name" value="P-loop containing nucleotide triphosphate hydrolases"/>
    <property type="match status" value="1"/>
</dbReference>
<comment type="caution">
    <text evidence="10">The sequence shown here is derived from an EMBL/GenBank/DDBJ whole genome shotgun (WGS) entry which is preliminary data.</text>
</comment>
<name>A0A8X8W4T8_SALSN</name>
<feature type="region of interest" description="Disordered" evidence="8">
    <location>
        <begin position="337"/>
        <end position="356"/>
    </location>
</feature>
<gene>
    <name evidence="10" type="ORF">SASPL_153053</name>
</gene>
<feature type="compositionally biased region" description="Polar residues" evidence="8">
    <location>
        <begin position="1287"/>
        <end position="1300"/>
    </location>
</feature>
<evidence type="ECO:0000256" key="1">
    <source>
        <dbReference type="ARBA" id="ARBA00004123"/>
    </source>
</evidence>
<reference evidence="10" key="1">
    <citation type="submission" date="2018-01" db="EMBL/GenBank/DDBJ databases">
        <authorList>
            <person name="Mao J.F."/>
        </authorList>
    </citation>
    <scope>NUCLEOTIDE SEQUENCE</scope>
    <source>
        <strain evidence="10">Huo1</strain>
        <tissue evidence="10">Leaf</tissue>
    </source>
</reference>
<dbReference type="PANTHER" id="PTHR13129:SF4">
    <property type="entry name" value="DDB1- AND CUL4-ASSOCIATED FACTOR 1"/>
    <property type="match status" value="1"/>
</dbReference>
<feature type="region of interest" description="Disordered" evidence="8">
    <location>
        <begin position="2152"/>
        <end position="2258"/>
    </location>
</feature>
<dbReference type="GO" id="GO:0005524">
    <property type="term" value="F:ATP binding"/>
    <property type="evidence" value="ECO:0007669"/>
    <property type="project" value="UniProtKB-KW"/>
</dbReference>
<dbReference type="InterPro" id="IPR006594">
    <property type="entry name" value="LisH"/>
</dbReference>
<feature type="compositionally biased region" description="Low complexity" evidence="8">
    <location>
        <begin position="1340"/>
        <end position="1351"/>
    </location>
</feature>
<dbReference type="GO" id="GO:0005634">
    <property type="term" value="C:nucleus"/>
    <property type="evidence" value="ECO:0007669"/>
    <property type="project" value="UniProtKB-SubCell"/>
</dbReference>
<comment type="similarity">
    <text evidence="3">Belongs to the VPRBP/DCAF1 family.</text>
</comment>
<feature type="compositionally biased region" description="Acidic residues" evidence="8">
    <location>
        <begin position="2164"/>
        <end position="2221"/>
    </location>
</feature>
<dbReference type="GO" id="GO:0016887">
    <property type="term" value="F:ATP hydrolysis activity"/>
    <property type="evidence" value="ECO:0007669"/>
    <property type="project" value="InterPro"/>
</dbReference>
<feature type="region of interest" description="Disordered" evidence="8">
    <location>
        <begin position="1281"/>
        <end position="1351"/>
    </location>
</feature>
<dbReference type="InterPro" id="IPR010230">
    <property type="entry name" value="FeS-cluster_ATPase_SufC"/>
</dbReference>
<feature type="region of interest" description="Disordered" evidence="8">
    <location>
        <begin position="681"/>
        <end position="753"/>
    </location>
</feature>
<protein>
    <recommendedName>
        <fullName evidence="9">ABC transporter domain-containing protein</fullName>
    </recommendedName>
</protein>
<proteinExistence type="inferred from homology"/>
<dbReference type="SUPFAM" id="SSF52540">
    <property type="entry name" value="P-loop containing nucleoside triphosphate hydrolases"/>
    <property type="match status" value="1"/>
</dbReference>
<dbReference type="NCBIfam" id="TIGR01978">
    <property type="entry name" value="sufC"/>
    <property type="match status" value="1"/>
</dbReference>
<evidence type="ECO:0000256" key="5">
    <source>
        <dbReference type="ARBA" id="ARBA00022786"/>
    </source>
</evidence>
<feature type="compositionally biased region" description="Low complexity" evidence="8">
    <location>
        <begin position="731"/>
        <end position="743"/>
    </location>
</feature>
<evidence type="ECO:0000256" key="3">
    <source>
        <dbReference type="ARBA" id="ARBA00008845"/>
    </source>
</evidence>
<dbReference type="PROSITE" id="PS00211">
    <property type="entry name" value="ABC_TRANSPORTER_1"/>
    <property type="match status" value="1"/>
</dbReference>
<evidence type="ECO:0000313" key="10">
    <source>
        <dbReference type="EMBL" id="KAG6387859.1"/>
    </source>
</evidence>
<feature type="region of interest" description="Disordered" evidence="8">
    <location>
        <begin position="1582"/>
        <end position="1633"/>
    </location>
</feature>
<reference evidence="10" key="2">
    <citation type="submission" date="2020-08" db="EMBL/GenBank/DDBJ databases">
        <title>Plant Genome Project.</title>
        <authorList>
            <person name="Zhang R.-G."/>
        </authorList>
    </citation>
    <scope>NUCLEOTIDE SEQUENCE</scope>
    <source>
        <strain evidence="10">Huo1</strain>
        <tissue evidence="10">Leaf</tissue>
    </source>
</reference>
<evidence type="ECO:0000313" key="11">
    <source>
        <dbReference type="Proteomes" id="UP000298416"/>
    </source>
</evidence>
<dbReference type="InterPro" id="IPR003593">
    <property type="entry name" value="AAA+_ATPase"/>
</dbReference>
<dbReference type="SMART" id="SM00320">
    <property type="entry name" value="WD40"/>
    <property type="match status" value="2"/>
</dbReference>
<dbReference type="EMBL" id="PNBA02000021">
    <property type="protein sequence ID" value="KAG6387859.1"/>
    <property type="molecule type" value="Genomic_DNA"/>
</dbReference>
<evidence type="ECO:0000256" key="8">
    <source>
        <dbReference type="SAM" id="MobiDB-lite"/>
    </source>
</evidence>
<dbReference type="Gene3D" id="2.130.10.10">
    <property type="entry name" value="YVTN repeat-like/Quinoprotein amine dehydrogenase"/>
    <property type="match status" value="1"/>
</dbReference>
<dbReference type="InterPro" id="IPR015943">
    <property type="entry name" value="WD40/YVTN_repeat-like_dom_sf"/>
</dbReference>
<feature type="domain" description="ABC transporter" evidence="9">
    <location>
        <begin position="51"/>
        <end position="299"/>
    </location>
</feature>
<feature type="compositionally biased region" description="Basic and acidic residues" evidence="8">
    <location>
        <begin position="684"/>
        <end position="699"/>
    </location>
</feature>
<keyword evidence="7" id="KW-0539">Nucleus</keyword>
<dbReference type="Pfam" id="PF00005">
    <property type="entry name" value="ABC_tran"/>
    <property type="match status" value="1"/>
</dbReference>
<comment type="subcellular location">
    <subcellularLocation>
        <location evidence="1">Nucleus</location>
    </subcellularLocation>
</comment>
<feature type="compositionally biased region" description="Acidic residues" evidence="8">
    <location>
        <begin position="2236"/>
        <end position="2246"/>
    </location>
</feature>
<dbReference type="Proteomes" id="UP000298416">
    <property type="component" value="Unassembled WGS sequence"/>
</dbReference>
<feature type="compositionally biased region" description="Basic and acidic residues" evidence="8">
    <location>
        <begin position="1304"/>
        <end position="1315"/>
    </location>
</feature>
<comment type="pathway">
    <text evidence="2">Protein modification; protein ubiquitination.</text>
</comment>
<feature type="compositionally biased region" description="Low complexity" evidence="8">
    <location>
        <begin position="337"/>
        <end position="348"/>
    </location>
</feature>
<dbReference type="InterPro" id="IPR017871">
    <property type="entry name" value="ABC_transporter-like_CS"/>
</dbReference>
<accession>A0A8X8W4T8</accession>
<evidence type="ECO:0000259" key="9">
    <source>
        <dbReference type="PROSITE" id="PS50893"/>
    </source>
</evidence>
<dbReference type="SMART" id="SM00667">
    <property type="entry name" value="LisH"/>
    <property type="match status" value="1"/>
</dbReference>
<sequence length="2258" mass="246900">MATAFFTPTFNFRNSTSIPQSRRRRRRCIVRSSQASVSIEAPSSSTTDLLLQVKDLSAVIAESKQPILKGVNLTVRHGEAHAVMGKNGSGKSTFAKVLAGHPDYEVTGGSVMYKGLDLLEMEPEERATAGLFMSFQSPVEIPGVSNIDFLNMAYNARRRKLGLPELGPIEFYGYVAPKLELVNMKTDFLNRNVNEGFSGGEKKRNEILQLAVLGAEFAILDEIDSGLDVDALQDVAKAVNGILTSKNSVLMITHYLRLLEFIKPTYIHVMENGRIVKTGDITIAEVLEKEGSYWFYRLYFNGVTASFSSAEPTLNQKHPPIALLLFHWEPIIAMEAPTEAEPQAQPEAEGVEERQEEDENDLLMAKAQSLMDKIIARRENPNPDLLHALATILETQESSYVEGADQSSTSNGRSSHNIGRLGNLIRNKKEYGLRSSSRLTHLSVACDLVENDEFFELITSKFLAEGRGLPLQAATTRLLFSCSLTWMYPHVFEDNVLANLRGWVMEEIPRSSGDDRQGKHDTGKRKSSDFEMLQTYSTALLAVCLPCFGTVVEDVLTSGISAKLMRYLRVRVLGDSSTNQKDGNISADNKSAPTITFPKMKEEGRSRLRLATEASQLDADTSRMHSDKDHDRDASLLDECGIDESSPDSMVLEVDGYEPETDGEEKCNIRDFCESKTKLCRRSHREEDVEENMRDDSSRRKTNRGFSKTRGKVRSSEGVSETEQAMISPTSGSRSGQAQSGARNQDLRRFSDSKKSLGRNYVDTFIPQRDDNDDCFQNCKVGNKDITDLVKTAVRAAEAEARAANAPAEAIQAAGDDAAEVVKTAALEEYKKTSDEDAAVLAASRAASTVIDAGNAVPALRNSSNVDSDSGDSKATDADLSENISEVSIPDNHSLAELREKFCIQCLVVLGEYVEVLGPMLHEKGVDVSLALIHRSLKQKEASTGMRLLPDILKLICALAAHRKFAALFVDRGGMQRLLAVPRIALTYLGLSSCLSTIGSIQGIMERVCALPSDVISQIVELALQLIECSQDHQARKNAASFLAATFVFRAIIDAFDSHDGLQRLMSLLRDAASVRSGVSTGQSSNSGSLRNDRSTADVLTSSEKNIANQTCITLRQYFRAHFLLLVDSVRPMKNIRSAPRNTSRAANKPLDISNEAMDAVFRQIQKDRKLGPALAKARWPVVDKFLLSNGHTIMLELCQAPPVERYLRELLQYALGVLQIVTLVPYSRKPILNATLSNDRVGIAVILDAANGAGYVEPEIVEPALNLLINLVCPPPSISNKPSSNMQGQQAYSSQTGNGSAVEPREKNAERNIMERAVNVPVQNELRERNGEPASVDRGGSVAPSPSSVASGLVGDRRISLGAGAGGAGLAAQLEQCYRQAREAVRANNGIKVLLQLLQPRMVTSPAALDCLRALTCRVLLGLARDDTIAHILTKLQIGKKLSELIRDSGGQSAGGEQNRWQAELAQVIFELIGVVTNSGRASTLAASDAATPTLRRIERAAIAAATPISYHSRELLLLMHEHLQASGLAESAATLLKEAKLTPLPSLAAPSSLAHQATGQEASAVQIQWPSARAVCGFLSDKSKNSHHQEDSSFRSDSTYMSSKKKKIQSSASHSRSKVPPKTEDSPAVPSSKINFNLEQASLAADGVGTPLLSVPKFDGDADPQVRTPIVLPMKRKLTDLKESVLGSSAKRLNTGEQSLRSPCFTTPNTSRRGGLYSDATLFCKPISTPRECQSRDFDENQLTGLASSSQLLSDPQPSGSERLTLDSLVVQYLKHQHRQCSAPITTLPPLSLLQPHVCPEPKRSLDAPSNITSRLSNREFRSKHGAVHGLRKDRQFVYSRFRPWRSCRDDTSSLLTCIAFLGDSSRIAAGGHTGDLKVFDSNSNIVLDSCTSHQSPLTLLQSHFSGDNQLILSSSSMDVRLWDASLVSAGPKHSFDGIKAAKFSNSGGTFAALRSDSPRREILLYDIHTCQLDLMLSDTSTNVSGRGHAYSLAHFSPSDSMLLWNGVLWDRRVSGPIHRFDLFTDYGGGGFHPAGNEVIINSEVWDLRKFRLLRSVPSLDQTTITFNASGDVIYGILRRNLEDVTSAFNTRRVKHPLFSAFRTVDAVNYSDIATIPVDRCVLDFATDPTDSFVGLITMDDQDEMYSSARVCEIGRRKPTDDDSDPDDAESDEEDEDDESDDDSILDGDLDVDGDSDADDMSNEDDSASDFDDDEEDFLMEGMGFDDGMLELGTEGDEDYDSDILESFSSGDEDDL</sequence>